<accession>A0A9D1F4Z4</accession>
<dbReference type="InterPro" id="IPR011009">
    <property type="entry name" value="Kinase-like_dom_sf"/>
</dbReference>
<dbReference type="Gene3D" id="3.30.200.20">
    <property type="entry name" value="Phosphorylase Kinase, domain 1"/>
    <property type="match status" value="1"/>
</dbReference>
<dbReference type="InterPro" id="IPR051678">
    <property type="entry name" value="AGP_Transferase"/>
</dbReference>
<dbReference type="Pfam" id="PF01636">
    <property type="entry name" value="APH"/>
    <property type="match status" value="1"/>
</dbReference>
<reference evidence="2" key="1">
    <citation type="submission" date="2020-10" db="EMBL/GenBank/DDBJ databases">
        <authorList>
            <person name="Gilroy R."/>
        </authorList>
    </citation>
    <scope>NUCLEOTIDE SEQUENCE</scope>
    <source>
        <strain evidence="2">CHK178-757</strain>
    </source>
</reference>
<evidence type="ECO:0000313" key="2">
    <source>
        <dbReference type="EMBL" id="HIS47237.1"/>
    </source>
</evidence>
<proteinExistence type="predicted"/>
<dbReference type="AlphaFoldDB" id="A0A9D1F4Z4"/>
<feature type="domain" description="Aminoglycoside phosphotransferase" evidence="1">
    <location>
        <begin position="31"/>
        <end position="243"/>
    </location>
</feature>
<organism evidence="2 3">
    <name type="scientific">Candidatus Scybalocola faecigallinarum</name>
    <dbReference type="NCBI Taxonomy" id="2840941"/>
    <lineage>
        <taxon>Bacteria</taxon>
        <taxon>Bacillati</taxon>
        <taxon>Bacillota</taxon>
        <taxon>Clostridia</taxon>
        <taxon>Lachnospirales</taxon>
        <taxon>Lachnospiraceae</taxon>
        <taxon>Lachnospiraceae incertae sedis</taxon>
        <taxon>Candidatus Scybalocola (ex Gilroy et al. 2021)</taxon>
    </lineage>
</organism>
<dbReference type="CDD" id="cd05155">
    <property type="entry name" value="APH_ChoK_like_1"/>
    <property type="match status" value="1"/>
</dbReference>
<gene>
    <name evidence="2" type="ORF">IAB46_06715</name>
</gene>
<name>A0A9D1F4Z4_9FIRM</name>
<dbReference type="InterPro" id="IPR002575">
    <property type="entry name" value="Aminoglycoside_PTrfase"/>
</dbReference>
<reference evidence="2" key="2">
    <citation type="journal article" date="2021" name="PeerJ">
        <title>Extensive microbial diversity within the chicken gut microbiome revealed by metagenomics and culture.</title>
        <authorList>
            <person name="Gilroy R."/>
            <person name="Ravi A."/>
            <person name="Getino M."/>
            <person name="Pursley I."/>
            <person name="Horton D.L."/>
            <person name="Alikhan N.F."/>
            <person name="Baker D."/>
            <person name="Gharbi K."/>
            <person name="Hall N."/>
            <person name="Watson M."/>
            <person name="Adriaenssens E.M."/>
            <person name="Foster-Nyarko E."/>
            <person name="Jarju S."/>
            <person name="Secka A."/>
            <person name="Antonio M."/>
            <person name="Oren A."/>
            <person name="Chaudhuri R.R."/>
            <person name="La Ragione R."/>
            <person name="Hildebrand F."/>
            <person name="Pallen M.J."/>
        </authorList>
    </citation>
    <scope>NUCLEOTIDE SEQUENCE</scope>
    <source>
        <strain evidence="2">CHK178-757</strain>
    </source>
</reference>
<dbReference type="SUPFAM" id="SSF56112">
    <property type="entry name" value="Protein kinase-like (PK-like)"/>
    <property type="match status" value="1"/>
</dbReference>
<sequence>MMEITVELVKKLIKEQFPQWQELEIYPVEKSGNDNRTFHLGNKMAVRLPSGRDYAPQVEKENQWLPYLQEHLDFPISKPVAAGKPTREYPFPWSVNQWIEGRTLSECPNIDQMQFAQALTGALRELQAIDCKNGPEAGKHNFYRGGDLRIYHEETIHALKILENRLPVQQLGPIWESCISSKYTGQNLWVHGDIAPGNILLKNNQFYGIIDFGILGTGDTSCDYAMAWTYFDDNARKVFLAGLPDDMVSRARGWALWKALITYDDVNEDAKKNARYTVDVILKENNILRQ</sequence>
<protein>
    <submittedName>
        <fullName evidence="2">Aminoglycoside phosphotransferase family protein</fullName>
    </submittedName>
</protein>
<evidence type="ECO:0000313" key="3">
    <source>
        <dbReference type="Proteomes" id="UP000823927"/>
    </source>
</evidence>
<dbReference type="PANTHER" id="PTHR21310">
    <property type="entry name" value="AMINOGLYCOSIDE PHOSPHOTRANSFERASE-RELATED-RELATED"/>
    <property type="match status" value="1"/>
</dbReference>
<dbReference type="Proteomes" id="UP000823927">
    <property type="component" value="Unassembled WGS sequence"/>
</dbReference>
<dbReference type="Gene3D" id="3.90.1200.10">
    <property type="match status" value="1"/>
</dbReference>
<dbReference type="PANTHER" id="PTHR21310:SF42">
    <property type="entry name" value="BIFUNCTIONAL AAC_APH"/>
    <property type="match status" value="1"/>
</dbReference>
<dbReference type="EMBL" id="DVIT01000025">
    <property type="protein sequence ID" value="HIS47237.1"/>
    <property type="molecule type" value="Genomic_DNA"/>
</dbReference>
<comment type="caution">
    <text evidence="2">The sequence shown here is derived from an EMBL/GenBank/DDBJ whole genome shotgun (WGS) entry which is preliminary data.</text>
</comment>
<evidence type="ECO:0000259" key="1">
    <source>
        <dbReference type="Pfam" id="PF01636"/>
    </source>
</evidence>